<evidence type="ECO:0000313" key="1">
    <source>
        <dbReference type="EMBL" id="KAJ8117252.1"/>
    </source>
</evidence>
<name>A0ACC2IQ75_9PLEO</name>
<keyword evidence="2" id="KW-1185">Reference proteome</keyword>
<organism evidence="1 2">
    <name type="scientific">Boeremia exigua</name>
    <dbReference type="NCBI Taxonomy" id="749465"/>
    <lineage>
        <taxon>Eukaryota</taxon>
        <taxon>Fungi</taxon>
        <taxon>Dikarya</taxon>
        <taxon>Ascomycota</taxon>
        <taxon>Pezizomycotina</taxon>
        <taxon>Dothideomycetes</taxon>
        <taxon>Pleosporomycetidae</taxon>
        <taxon>Pleosporales</taxon>
        <taxon>Pleosporineae</taxon>
        <taxon>Didymellaceae</taxon>
        <taxon>Boeremia</taxon>
    </lineage>
</organism>
<proteinExistence type="predicted"/>
<accession>A0ACC2IQ75</accession>
<reference evidence="1" key="1">
    <citation type="submission" date="2022-11" db="EMBL/GenBank/DDBJ databases">
        <title>Genome Sequence of Boeremia exigua.</title>
        <authorList>
            <person name="Buettner E."/>
        </authorList>
    </citation>
    <scope>NUCLEOTIDE SEQUENCE</scope>
    <source>
        <strain evidence="1">CU02</strain>
    </source>
</reference>
<dbReference type="Proteomes" id="UP001153331">
    <property type="component" value="Unassembled WGS sequence"/>
</dbReference>
<dbReference type="EMBL" id="JAPHNI010000060">
    <property type="protein sequence ID" value="KAJ8117252.1"/>
    <property type="molecule type" value="Genomic_DNA"/>
</dbReference>
<protein>
    <submittedName>
        <fullName evidence="1">Uncharacterized protein</fullName>
    </submittedName>
</protein>
<gene>
    <name evidence="1" type="ORF">OPT61_g1507</name>
</gene>
<sequence>MSLSRRELEHASSLLSPDEVAGSVACLNVGLGTGSSLVQGPQGRMMPTVTDRRCSFLVIATKPQTSPLLFWSSSVCASEAISGGCPAEWAEPWSAGPDRVAQAQLVPKGVDAPSHTSTINSRSPPRRPTTVKMLVRAVRIPPAFLLLVVFLAFFGWQLSQGTSHEEGTVSMAPIPAEAPAEAPVEPKAPRVALMTFVTEERSYHHRSLKSKDHYARRHGYDFIVDYESHTDRAVIFWKYNMAERLIKTGKYDWIWWLDFDTLITNTDIKVTDIIEEELKNVADPDAIDYLTTHDCNGYNSGSFLVRGHERSLKLIHDSFAIHDEAKKKDKQMSEQDATVQLLKDDKAMAETVHRVPQWKLNAFPQEIACFDDSNQVWKHGTFVVHFAGAWAHVKGDDPTGQLMNNFEALYAAEKAGNKQANPDYMRPNLLAFPLHSREAASSLAHRIE</sequence>
<comment type="caution">
    <text evidence="1">The sequence shown here is derived from an EMBL/GenBank/DDBJ whole genome shotgun (WGS) entry which is preliminary data.</text>
</comment>
<evidence type="ECO:0000313" key="2">
    <source>
        <dbReference type="Proteomes" id="UP001153331"/>
    </source>
</evidence>